<dbReference type="SUPFAM" id="SSF54277">
    <property type="entry name" value="CAD &amp; PB1 domains"/>
    <property type="match status" value="1"/>
</dbReference>
<name>A0A8B8NVE7_9MYRT</name>
<evidence type="ECO:0000256" key="5">
    <source>
        <dbReference type="ARBA" id="ARBA00023163"/>
    </source>
</evidence>
<organism evidence="12 15">
    <name type="scientific">Rhodamnia argentea</name>
    <dbReference type="NCBI Taxonomy" id="178133"/>
    <lineage>
        <taxon>Eukaryota</taxon>
        <taxon>Viridiplantae</taxon>
        <taxon>Streptophyta</taxon>
        <taxon>Embryophyta</taxon>
        <taxon>Tracheophyta</taxon>
        <taxon>Spermatophyta</taxon>
        <taxon>Magnoliopsida</taxon>
        <taxon>eudicotyledons</taxon>
        <taxon>Gunneridae</taxon>
        <taxon>Pentapetalae</taxon>
        <taxon>rosids</taxon>
        <taxon>malvids</taxon>
        <taxon>Myrtales</taxon>
        <taxon>Myrtaceae</taxon>
        <taxon>Myrtoideae</taxon>
        <taxon>Myrteae</taxon>
        <taxon>Australasian group</taxon>
        <taxon>Rhodamnia</taxon>
    </lineage>
</organism>
<evidence type="ECO:0000256" key="9">
    <source>
        <dbReference type="RuleBase" id="RU004549"/>
    </source>
</evidence>
<feature type="compositionally biased region" description="Low complexity" evidence="10">
    <location>
        <begin position="179"/>
        <end position="189"/>
    </location>
</feature>
<keyword evidence="4 9" id="KW-0805">Transcription regulation</keyword>
<comment type="similarity">
    <text evidence="2 9">Belongs to the Aux/IAA family.</text>
</comment>
<dbReference type="Gene3D" id="3.10.20.90">
    <property type="entry name" value="Phosphatidylinositol 3-kinase Catalytic Subunit, Chain A, domain 1"/>
    <property type="match status" value="1"/>
</dbReference>
<dbReference type="KEGG" id="rarg:115738120"/>
<feature type="compositionally biased region" description="Polar residues" evidence="10">
    <location>
        <begin position="132"/>
        <end position="141"/>
    </location>
</feature>
<dbReference type="Proteomes" id="UP000827889">
    <property type="component" value="Chromosome 8"/>
</dbReference>
<dbReference type="GO" id="GO:0006355">
    <property type="term" value="P:regulation of DNA-templated transcription"/>
    <property type="evidence" value="ECO:0007669"/>
    <property type="project" value="InterPro"/>
</dbReference>
<dbReference type="InterPro" id="IPR033389">
    <property type="entry name" value="AUX/IAA_dom"/>
</dbReference>
<keyword evidence="3 9" id="KW-0678">Repressor</keyword>
<evidence type="ECO:0000313" key="12">
    <source>
        <dbReference type="Proteomes" id="UP000827889"/>
    </source>
</evidence>
<dbReference type="RefSeq" id="XP_030526501.1">
    <property type="nucleotide sequence ID" value="XM_030670641.1"/>
</dbReference>
<evidence type="ECO:0000256" key="7">
    <source>
        <dbReference type="ARBA" id="ARBA00023294"/>
    </source>
</evidence>
<feature type="region of interest" description="Disordered" evidence="10">
    <location>
        <begin position="179"/>
        <end position="238"/>
    </location>
</feature>
<accession>A0A8B8NVE7</accession>
<evidence type="ECO:0000313" key="15">
    <source>
        <dbReference type="RefSeq" id="XP_030526502.1"/>
    </source>
</evidence>
<evidence type="ECO:0000259" key="11">
    <source>
        <dbReference type="PROSITE" id="PS51745"/>
    </source>
</evidence>
<keyword evidence="6 9" id="KW-0539">Nucleus</keyword>
<dbReference type="OrthoDB" id="615826at2759"/>
<dbReference type="FunFam" id="3.10.20.90:FF:000225">
    <property type="entry name" value="Auxin-responsive protein"/>
    <property type="match status" value="1"/>
</dbReference>
<evidence type="ECO:0000256" key="4">
    <source>
        <dbReference type="ARBA" id="ARBA00023015"/>
    </source>
</evidence>
<dbReference type="PROSITE" id="PS51745">
    <property type="entry name" value="PB1"/>
    <property type="match status" value="1"/>
</dbReference>
<gene>
    <name evidence="13 14 15" type="primary">LOC115738120</name>
</gene>
<evidence type="ECO:0000256" key="6">
    <source>
        <dbReference type="ARBA" id="ARBA00023242"/>
    </source>
</evidence>
<evidence type="ECO:0000256" key="3">
    <source>
        <dbReference type="ARBA" id="ARBA00022491"/>
    </source>
</evidence>
<evidence type="ECO:0000256" key="1">
    <source>
        <dbReference type="ARBA" id="ARBA00004123"/>
    </source>
</evidence>
<feature type="domain" description="PB1" evidence="11">
    <location>
        <begin position="245"/>
        <end position="349"/>
    </location>
</feature>
<dbReference type="AlphaFoldDB" id="A0A8B8NVE7"/>
<comment type="subunit">
    <text evidence="9">Homodimers and heterodimers.</text>
</comment>
<proteinExistence type="inferred from homology"/>
<dbReference type="InterPro" id="IPR003311">
    <property type="entry name" value="AUX_IAA"/>
</dbReference>
<evidence type="ECO:0000256" key="8">
    <source>
        <dbReference type="ARBA" id="ARBA00025283"/>
    </source>
</evidence>
<protein>
    <recommendedName>
        <fullName evidence="9">Auxin-responsive protein</fullName>
    </recommendedName>
</protein>
<dbReference type="Pfam" id="PF02309">
    <property type="entry name" value="AUX_IAA"/>
    <property type="match status" value="1"/>
</dbReference>
<dbReference type="RefSeq" id="XP_030526502.1">
    <property type="nucleotide sequence ID" value="XM_030670642.1"/>
</dbReference>
<keyword evidence="7 9" id="KW-0927">Auxin signaling pathway</keyword>
<dbReference type="GO" id="GO:0005634">
    <property type="term" value="C:nucleus"/>
    <property type="evidence" value="ECO:0007669"/>
    <property type="project" value="UniProtKB-SubCell"/>
</dbReference>
<dbReference type="GO" id="GO:0009734">
    <property type="term" value="P:auxin-activated signaling pathway"/>
    <property type="evidence" value="ECO:0007669"/>
    <property type="project" value="UniProtKB-UniRule"/>
</dbReference>
<dbReference type="PANTHER" id="PTHR31734:SF2">
    <property type="entry name" value="AUXIN-RESPONSIVE PROTEIN IAA26"/>
    <property type="match status" value="1"/>
</dbReference>
<evidence type="ECO:0000256" key="10">
    <source>
        <dbReference type="SAM" id="MobiDB-lite"/>
    </source>
</evidence>
<evidence type="ECO:0000313" key="13">
    <source>
        <dbReference type="RefSeq" id="XP_030526499.1"/>
    </source>
</evidence>
<evidence type="ECO:0000313" key="14">
    <source>
        <dbReference type="RefSeq" id="XP_030526501.1"/>
    </source>
</evidence>
<keyword evidence="12" id="KW-1185">Reference proteome</keyword>
<dbReference type="RefSeq" id="XP_030526499.1">
    <property type="nucleotide sequence ID" value="XM_030670639.1"/>
</dbReference>
<feature type="compositionally biased region" description="Polar residues" evidence="10">
    <location>
        <begin position="209"/>
        <end position="228"/>
    </location>
</feature>
<sequence length="376" mass="41092">MEGVSGNGLAGPQLLDLMPNNREWLVMIDGAKARGSSEEKKLELRLGPPGTDDWCNLKQDTNSKRRDEALLSFGRLPSMASAQIAANNGGHQAHKFGSSEALASPWPGTSYKENCQKLQEQEQMKPPRSYHQFPSTISQGKNLPFSPKEASQSNCNHKGLNLQDSGVKKAFSQASASASAANTAVPSVSQKRTAPAPVVGWPPIRSFRKNITSNSSAKPSPEPQNDTPNKVAREDKPVETCEKKGMFVKINMDGVPIGRKVDLKAYDSYEKLSSAVDELFRGLLAAQQDSSAGGINKKQEEEKPITGVLDGRGEYTLVYEDNEGDRMLVGDVPWRMFVSTVKRLRVLKSSEVSALCLGTKHDKNSLEMKTNQKIFS</sequence>
<feature type="compositionally biased region" description="Basic and acidic residues" evidence="10">
    <location>
        <begin position="33"/>
        <end position="44"/>
    </location>
</feature>
<dbReference type="InterPro" id="IPR053793">
    <property type="entry name" value="PB1-like"/>
</dbReference>
<reference evidence="13 14" key="1">
    <citation type="submission" date="2025-04" db="UniProtKB">
        <authorList>
            <consortium name="RefSeq"/>
        </authorList>
    </citation>
    <scope>IDENTIFICATION</scope>
</reference>
<evidence type="ECO:0000256" key="2">
    <source>
        <dbReference type="ARBA" id="ARBA00006728"/>
    </source>
</evidence>
<keyword evidence="5 9" id="KW-0804">Transcription</keyword>
<feature type="region of interest" description="Disordered" evidence="10">
    <location>
        <begin position="33"/>
        <end position="58"/>
    </location>
</feature>
<comment type="subcellular location">
    <subcellularLocation>
        <location evidence="1 9">Nucleus</location>
    </subcellularLocation>
</comment>
<comment type="function">
    <text evidence="8">Aux/IAA proteins are short-lived transcriptional factors that function as repressors of early auxin response genes at low auxin concentrations. Repression is thought to result from the interaction with auxin response factors (ARFs), proteins that bind to the auxin-responsive promoter element (AuxRE). Formation of heterodimers with ARF proteins may alter their ability to modulate early auxin response genes expression.</text>
</comment>
<dbReference type="GeneID" id="115738120"/>
<feature type="region of interest" description="Disordered" evidence="10">
    <location>
        <begin position="119"/>
        <end position="161"/>
    </location>
</feature>
<dbReference type="PANTHER" id="PTHR31734">
    <property type="entry name" value="AUXIN-RESPONSIVE PROTEIN IAA17"/>
    <property type="match status" value="1"/>
</dbReference>